<keyword evidence="3 5" id="KW-0949">S-adenosyl-L-methionine</keyword>
<comment type="similarity">
    <text evidence="5">Belongs to the QueA family.</text>
</comment>
<evidence type="ECO:0000256" key="2">
    <source>
        <dbReference type="ARBA" id="ARBA00022679"/>
    </source>
</evidence>
<keyword evidence="2 5" id="KW-0808">Transferase</keyword>
<dbReference type="GO" id="GO:0051075">
    <property type="term" value="F:S-adenosylmethionine:tRNA ribosyltransferase-isomerase activity"/>
    <property type="evidence" value="ECO:0007669"/>
    <property type="project" value="UniProtKB-EC"/>
</dbReference>
<evidence type="ECO:0000256" key="3">
    <source>
        <dbReference type="ARBA" id="ARBA00022691"/>
    </source>
</evidence>
<name>E0XST0_9PROT</name>
<dbReference type="InterPro" id="IPR042119">
    <property type="entry name" value="QueA_dom2"/>
</dbReference>
<dbReference type="EC" id="2.4.99.17" evidence="5"/>
<evidence type="ECO:0000256" key="4">
    <source>
        <dbReference type="ARBA" id="ARBA00022785"/>
    </source>
</evidence>
<dbReference type="GO" id="GO:0008616">
    <property type="term" value="P:tRNA queuosine(34) biosynthetic process"/>
    <property type="evidence" value="ECO:0007669"/>
    <property type="project" value="UniProtKB-UniRule"/>
</dbReference>
<comment type="subcellular location">
    <subcellularLocation>
        <location evidence="5">Cytoplasm</location>
    </subcellularLocation>
</comment>
<dbReference type="Gene3D" id="2.40.10.240">
    <property type="entry name" value="QueA-like"/>
    <property type="match status" value="1"/>
</dbReference>
<accession>E0XST0</accession>
<dbReference type="Gene3D" id="3.40.1780.10">
    <property type="entry name" value="QueA-like"/>
    <property type="match status" value="1"/>
</dbReference>
<dbReference type="HAMAP" id="MF_00113">
    <property type="entry name" value="QueA"/>
    <property type="match status" value="1"/>
</dbReference>
<dbReference type="InterPro" id="IPR003699">
    <property type="entry name" value="QueA"/>
</dbReference>
<gene>
    <name evidence="5" type="primary">queA</name>
</gene>
<evidence type="ECO:0000256" key="5">
    <source>
        <dbReference type="HAMAP-Rule" id="MF_00113"/>
    </source>
</evidence>
<dbReference type="InterPro" id="IPR036100">
    <property type="entry name" value="QueA_sf"/>
</dbReference>
<keyword evidence="6" id="KW-0413">Isomerase</keyword>
<dbReference type="PANTHER" id="PTHR30307">
    <property type="entry name" value="S-ADENOSYLMETHIONINE:TRNA RIBOSYLTRANSFERASE-ISOMERASE"/>
    <property type="match status" value="1"/>
</dbReference>
<comment type="subunit">
    <text evidence="5">Monomer.</text>
</comment>
<dbReference type="NCBIfam" id="NF001140">
    <property type="entry name" value="PRK00147.1"/>
    <property type="match status" value="1"/>
</dbReference>
<dbReference type="PANTHER" id="PTHR30307:SF0">
    <property type="entry name" value="S-ADENOSYLMETHIONINE:TRNA RIBOSYLTRANSFERASE-ISOMERASE"/>
    <property type="match status" value="1"/>
</dbReference>
<dbReference type="GO" id="GO:0005737">
    <property type="term" value="C:cytoplasm"/>
    <property type="evidence" value="ECO:0007669"/>
    <property type="project" value="UniProtKB-SubCell"/>
</dbReference>
<dbReference type="SUPFAM" id="SSF111337">
    <property type="entry name" value="QueA-like"/>
    <property type="match status" value="1"/>
</dbReference>
<evidence type="ECO:0000313" key="6">
    <source>
        <dbReference type="EMBL" id="ADI17484.1"/>
    </source>
</evidence>
<comment type="function">
    <text evidence="5">Transfers and isomerizes the ribose moiety from AdoMet to the 7-aminomethyl group of 7-deazaguanine (preQ1-tRNA) to give epoxyqueuosine (oQ-tRNA).</text>
</comment>
<dbReference type="AlphaFoldDB" id="E0XST0"/>
<organism evidence="6">
    <name type="scientific">uncultured beta proteobacterium HF0130_04F21</name>
    <dbReference type="NCBI Taxonomy" id="710819"/>
    <lineage>
        <taxon>Bacteria</taxon>
        <taxon>Pseudomonadati</taxon>
        <taxon>Pseudomonadota</taxon>
        <taxon>Betaproteobacteria</taxon>
        <taxon>Nitrosomonadales</taxon>
        <taxon>Nitrosomonadaceae</taxon>
        <taxon>environmental samples</taxon>
    </lineage>
</organism>
<proteinExistence type="inferred from homology"/>
<comment type="pathway">
    <text evidence="5">tRNA modification; tRNA-queuosine biosynthesis.</text>
</comment>
<dbReference type="InterPro" id="IPR042118">
    <property type="entry name" value="QueA_dom1"/>
</dbReference>
<comment type="catalytic activity">
    <reaction evidence="5">
        <text>7-aminomethyl-7-carbaguanosine(34) in tRNA + S-adenosyl-L-methionine = epoxyqueuosine(34) in tRNA + adenine + L-methionine + 2 H(+)</text>
        <dbReference type="Rhea" id="RHEA:32155"/>
        <dbReference type="Rhea" id="RHEA-COMP:10342"/>
        <dbReference type="Rhea" id="RHEA-COMP:18582"/>
        <dbReference type="ChEBI" id="CHEBI:15378"/>
        <dbReference type="ChEBI" id="CHEBI:16708"/>
        <dbReference type="ChEBI" id="CHEBI:57844"/>
        <dbReference type="ChEBI" id="CHEBI:59789"/>
        <dbReference type="ChEBI" id="CHEBI:82833"/>
        <dbReference type="ChEBI" id="CHEBI:194443"/>
        <dbReference type="EC" id="2.4.99.17"/>
    </reaction>
</comment>
<dbReference type="UniPathway" id="UPA00392"/>
<dbReference type="Pfam" id="PF02547">
    <property type="entry name" value="Queuosine_synth"/>
    <property type="match status" value="1"/>
</dbReference>
<reference evidence="6" key="1">
    <citation type="journal article" date="2011" name="Environ. Microbiol.">
        <title>Time-series analyses of Monterey Bay coastal microbial picoplankton using a 'genome proxy' microarray.</title>
        <authorList>
            <person name="Rich V.I."/>
            <person name="Pham V.D."/>
            <person name="Eppley J."/>
            <person name="Shi Y."/>
            <person name="DeLong E.F."/>
        </authorList>
    </citation>
    <scope>NUCLEOTIDE SEQUENCE</scope>
</reference>
<keyword evidence="4 5" id="KW-0671">Queuosine biosynthesis</keyword>
<keyword evidence="1 5" id="KW-0963">Cytoplasm</keyword>
<evidence type="ECO:0000256" key="1">
    <source>
        <dbReference type="ARBA" id="ARBA00022490"/>
    </source>
</evidence>
<protein>
    <recommendedName>
        <fullName evidence="5">S-adenosylmethionine:tRNA ribosyltransferase-isomerase</fullName>
        <ecNumber evidence="5">2.4.99.17</ecNumber>
    </recommendedName>
    <alternativeName>
        <fullName evidence="5">Queuosine biosynthesis protein QueA</fullName>
    </alternativeName>
</protein>
<sequence length="364" mass="41464">MKRNFRLEDFDYELPDNLIAQYPAKTRSESRLLNVDLSDKKNLNFEELSFVDLASKLKKDDLLIFNNSRVIPAKLNCVKSTGGSVEILITNKLQTEKENIFLCNAMLKPSKKIFLGQKLKIKGSSETLTIIENNLKSENNFVIEFKNPIDHILKNFGIVPLPPYIKRHPEKQDYTDYQNIFATTPGSIAVPTAGLHFDNLVFKKLAEKGVKYEFVTLHVGIGTFQPIRVVDISRHEMHSEFCSVSNNCAKAINKATRENRRIIAVGTTSLRVLESLASIEIQEKSHIKSVSPRSWRTNLFVKPGFKFQMVSGLITNFHLPKSTLLILVSTFLGHETCMRVYKEAIKKEFKFFSFGDAMMAIKPQ</sequence>
<dbReference type="NCBIfam" id="TIGR00113">
    <property type="entry name" value="queA"/>
    <property type="match status" value="1"/>
</dbReference>
<dbReference type="EMBL" id="GU474866">
    <property type="protein sequence ID" value="ADI17484.1"/>
    <property type="molecule type" value="Genomic_DNA"/>
</dbReference>